<sequence length="224" mass="24643">MRALLPEALDELVLLAAHCDDLPIGAGGTLLTLCRARLLRGAARPLRVRALVLSGGGTPREDEERGALAAFCPGADLEVTVHAMPDGRLPTHWEWAKETLEAFRRTCEPDLVLVGHRGDDHQDHRELARLVPTVFRDHLALGYEILKAEPDLAQPPLLMPLEADVVAEKCRLLGEHYPSQHARAWFDEETFTGLARVRGVQAGVRYAEGFHLTRALLGAPVPSR</sequence>
<dbReference type="SUPFAM" id="SSF102588">
    <property type="entry name" value="LmbE-like"/>
    <property type="match status" value="1"/>
</dbReference>
<evidence type="ECO:0000313" key="3">
    <source>
        <dbReference type="Proteomes" id="UP000245639"/>
    </source>
</evidence>
<gene>
    <name evidence="2" type="ORF">C8D89_110137</name>
</gene>
<dbReference type="RefSeq" id="WP_116709655.1">
    <property type="nucleotide sequence ID" value="NZ_QEKW01000010.1"/>
</dbReference>
<dbReference type="AlphaFoldDB" id="A0A2U1F726"/>
<proteinExistence type="predicted"/>
<dbReference type="GO" id="GO:0016137">
    <property type="term" value="P:glycoside metabolic process"/>
    <property type="evidence" value="ECO:0007669"/>
    <property type="project" value="UniProtKB-ARBA"/>
</dbReference>
<dbReference type="InterPro" id="IPR024078">
    <property type="entry name" value="LmbE-like_dom_sf"/>
</dbReference>
<evidence type="ECO:0000313" key="2">
    <source>
        <dbReference type="EMBL" id="PVZ07983.1"/>
    </source>
</evidence>
<reference evidence="2 3" key="1">
    <citation type="submission" date="2018-04" db="EMBL/GenBank/DDBJ databases">
        <title>Genomic Encyclopedia of Type Strains, Phase IV (KMG-IV): sequencing the most valuable type-strain genomes for metagenomic binning, comparative biology and taxonomic classification.</title>
        <authorList>
            <person name="Goeker M."/>
        </authorList>
    </citation>
    <scope>NUCLEOTIDE SEQUENCE [LARGE SCALE GENOMIC DNA]</scope>
    <source>
        <strain evidence="2 3">DSM 45771</strain>
    </source>
</reference>
<comment type="caution">
    <text evidence="2">The sequence shown here is derived from an EMBL/GenBank/DDBJ whole genome shotgun (WGS) entry which is preliminary data.</text>
</comment>
<dbReference type="EMBL" id="QEKW01000010">
    <property type="protein sequence ID" value="PVZ07983.1"/>
    <property type="molecule type" value="Genomic_DNA"/>
</dbReference>
<dbReference type="Gene3D" id="3.40.50.10320">
    <property type="entry name" value="LmbE-like"/>
    <property type="match status" value="1"/>
</dbReference>
<dbReference type="Proteomes" id="UP000245639">
    <property type="component" value="Unassembled WGS sequence"/>
</dbReference>
<dbReference type="Pfam" id="PF02585">
    <property type="entry name" value="PIG-L"/>
    <property type="match status" value="1"/>
</dbReference>
<dbReference type="InterPro" id="IPR003737">
    <property type="entry name" value="GlcNAc_PI_deacetylase-related"/>
</dbReference>
<dbReference type="OrthoDB" id="3514174at2"/>
<accession>A0A2U1F726</accession>
<protein>
    <submittedName>
        <fullName evidence="2">GlcNAc-PI de-N-acetylase</fullName>
    </submittedName>
</protein>
<evidence type="ECO:0000256" key="1">
    <source>
        <dbReference type="ARBA" id="ARBA00022833"/>
    </source>
</evidence>
<keyword evidence="1" id="KW-0862">Zinc</keyword>
<organism evidence="2 3">
    <name type="scientific">Actinomycetospora cinnamomea</name>
    <dbReference type="NCBI Taxonomy" id="663609"/>
    <lineage>
        <taxon>Bacteria</taxon>
        <taxon>Bacillati</taxon>
        <taxon>Actinomycetota</taxon>
        <taxon>Actinomycetes</taxon>
        <taxon>Pseudonocardiales</taxon>
        <taxon>Pseudonocardiaceae</taxon>
        <taxon>Actinomycetospora</taxon>
    </lineage>
</organism>
<name>A0A2U1F726_9PSEU</name>
<keyword evidence="3" id="KW-1185">Reference proteome</keyword>